<dbReference type="RefSeq" id="WP_145169817.1">
    <property type="nucleotide sequence ID" value="NZ_CP036525.1"/>
</dbReference>
<dbReference type="OrthoDB" id="9782626at2"/>
<dbReference type="PANTHER" id="PTHR12110:SF52">
    <property type="entry name" value="XYLOSE ISOMERASE"/>
    <property type="match status" value="1"/>
</dbReference>
<dbReference type="InterPro" id="IPR050312">
    <property type="entry name" value="IolE/XylAMocC-like"/>
</dbReference>
<dbReference type="GO" id="GO:0016853">
    <property type="term" value="F:isomerase activity"/>
    <property type="evidence" value="ECO:0007669"/>
    <property type="project" value="UniProtKB-KW"/>
</dbReference>
<dbReference type="Gene3D" id="3.20.20.150">
    <property type="entry name" value="Divalent-metal-dependent TIM barrel enzymes"/>
    <property type="match status" value="1"/>
</dbReference>
<name>A0A517NAV7_9BACT</name>
<dbReference type="Pfam" id="PF01261">
    <property type="entry name" value="AP_endonuc_2"/>
    <property type="match status" value="1"/>
</dbReference>
<keyword evidence="3" id="KW-1185">Reference proteome</keyword>
<dbReference type="AlphaFoldDB" id="A0A517NAV7"/>
<evidence type="ECO:0000259" key="1">
    <source>
        <dbReference type="Pfam" id="PF01261"/>
    </source>
</evidence>
<sequence length="281" mass="31363">MNETNPHQTTSPELSRLAVHTITTKPWSFAEAADQYSRQGIGGISVWVEAIDGIQPTTARQIVDDAGLKVPALVRGGFFCAGDQRQRDGRIDHNLRLLETAAELGAEMLVLVVGATPGVALETQRGWVREGIEQILPQASSLNVRLAIEPLHPMYAADKSCINRITEARQICEAIDDPVLGVAVDVYHVWWDPDLAIEIELIGAQNRIFGFHICDWRVPTRDMLNDRALMGEGCIDIRSIRAMVEAAGFDGWNEVEIFSEEHWRGDQKQFLKRIVESYCDC</sequence>
<dbReference type="KEGG" id="rlc:K227x_26570"/>
<reference evidence="2 3" key="1">
    <citation type="submission" date="2019-02" db="EMBL/GenBank/DDBJ databases">
        <title>Deep-cultivation of Planctomycetes and their phenomic and genomic characterization uncovers novel biology.</title>
        <authorList>
            <person name="Wiegand S."/>
            <person name="Jogler M."/>
            <person name="Boedeker C."/>
            <person name="Pinto D."/>
            <person name="Vollmers J."/>
            <person name="Rivas-Marin E."/>
            <person name="Kohn T."/>
            <person name="Peeters S.H."/>
            <person name="Heuer A."/>
            <person name="Rast P."/>
            <person name="Oberbeckmann S."/>
            <person name="Bunk B."/>
            <person name="Jeske O."/>
            <person name="Meyerdierks A."/>
            <person name="Storesund J.E."/>
            <person name="Kallscheuer N."/>
            <person name="Luecker S."/>
            <person name="Lage O.M."/>
            <person name="Pohl T."/>
            <person name="Merkel B.J."/>
            <person name="Hornburger P."/>
            <person name="Mueller R.-W."/>
            <person name="Bruemmer F."/>
            <person name="Labrenz M."/>
            <person name="Spormann A.M."/>
            <person name="Op den Camp H."/>
            <person name="Overmann J."/>
            <person name="Amann R."/>
            <person name="Jetten M.S.M."/>
            <person name="Mascher T."/>
            <person name="Medema M.H."/>
            <person name="Devos D.P."/>
            <person name="Kaster A.-K."/>
            <person name="Ovreas L."/>
            <person name="Rohde M."/>
            <person name="Galperin M.Y."/>
            <person name="Jogler C."/>
        </authorList>
    </citation>
    <scope>NUCLEOTIDE SEQUENCE [LARGE SCALE GENOMIC DNA]</scope>
    <source>
        <strain evidence="2 3">K22_7</strain>
    </source>
</reference>
<organism evidence="2 3">
    <name type="scientific">Rubripirellula lacrimiformis</name>
    <dbReference type="NCBI Taxonomy" id="1930273"/>
    <lineage>
        <taxon>Bacteria</taxon>
        <taxon>Pseudomonadati</taxon>
        <taxon>Planctomycetota</taxon>
        <taxon>Planctomycetia</taxon>
        <taxon>Pirellulales</taxon>
        <taxon>Pirellulaceae</taxon>
        <taxon>Rubripirellula</taxon>
    </lineage>
</organism>
<feature type="domain" description="Xylose isomerase-like TIM barrel" evidence="1">
    <location>
        <begin position="52"/>
        <end position="273"/>
    </location>
</feature>
<dbReference type="EMBL" id="CP036525">
    <property type="protein sequence ID" value="QDT04267.1"/>
    <property type="molecule type" value="Genomic_DNA"/>
</dbReference>
<dbReference type="SUPFAM" id="SSF51658">
    <property type="entry name" value="Xylose isomerase-like"/>
    <property type="match status" value="1"/>
</dbReference>
<dbReference type="InterPro" id="IPR036237">
    <property type="entry name" value="Xyl_isomerase-like_sf"/>
</dbReference>
<evidence type="ECO:0000313" key="3">
    <source>
        <dbReference type="Proteomes" id="UP000318538"/>
    </source>
</evidence>
<protein>
    <submittedName>
        <fullName evidence="2">Xylose isomerase-like TIM barrel</fullName>
    </submittedName>
</protein>
<accession>A0A517NAV7</accession>
<proteinExistence type="predicted"/>
<gene>
    <name evidence="2" type="ORF">K227x_26570</name>
</gene>
<keyword evidence="2" id="KW-0413">Isomerase</keyword>
<dbReference type="Proteomes" id="UP000318538">
    <property type="component" value="Chromosome"/>
</dbReference>
<dbReference type="InterPro" id="IPR013022">
    <property type="entry name" value="Xyl_isomerase-like_TIM-brl"/>
</dbReference>
<evidence type="ECO:0000313" key="2">
    <source>
        <dbReference type="EMBL" id="QDT04267.1"/>
    </source>
</evidence>
<dbReference type="PANTHER" id="PTHR12110">
    <property type="entry name" value="HYDROXYPYRUVATE ISOMERASE"/>
    <property type="match status" value="1"/>
</dbReference>